<dbReference type="FunFam" id="2.30.39.10:FF:000014">
    <property type="entry name" value="Serpin family B member 9"/>
    <property type="match status" value="1"/>
</dbReference>
<dbReference type="InterPro" id="IPR000215">
    <property type="entry name" value="Serpin_fam"/>
</dbReference>
<comment type="subcellular location">
    <subcellularLocation>
        <location evidence="1">Cytoplasm</location>
    </subcellularLocation>
</comment>
<dbReference type="InterPro" id="IPR023795">
    <property type="entry name" value="Serpin_CS"/>
</dbReference>
<dbReference type="PRINTS" id="PR00676">
    <property type="entry name" value="MASPIN"/>
</dbReference>
<sequence>MFTMKEVAKLAPSAERRPAREAEPGPLQAASISYTKAAALLRGVLFPSPERGLRGVKGAAEKGHTDSPACPGPPAVPRGDRVSSSGEDAPSTVLRDSQLSTTASDLHTHWSGSHFQRASVMDALSEANGTFALRLLKILCQDDPSHNVFYSPVSISSALAMVLLGAKGDTAAQLAQVLSLNTEKDIHQDFQALLAELNKPSTRYLLRTANKLFGEKSREFLSTFKESCLRFYDAELEQLSFASAAEASRKQINAWVSKKTEGKIPEVLPWNSIDEQTRLVLVNAVYFKGRWDQQFDKKYTREMPFRVNQKEQRPVQMMFQEATFRLGRVEEVPAQVLELPYEDRELSMVVLLPDDHVALSEVERQLTFEKLLAWTKPERMQSLDVEVFLPRFKLDASYDLELLLGHLGVVDAFQQGKADFSAMAPERDLSLSTFVHKSVVEVNEEGSEAAAASALVLMECCMESGPRFCADHPFLFFIRHNKAKSILFCGRFSSP</sequence>
<dbReference type="SMR" id="A0A287BN92"/>
<dbReference type="STRING" id="9823.ENSSSCP00000057910"/>
<dbReference type="GO" id="GO:0004867">
    <property type="term" value="F:serine-type endopeptidase inhibitor activity"/>
    <property type="evidence" value="ECO:0000318"/>
    <property type="project" value="GO_Central"/>
</dbReference>
<dbReference type="FunFam" id="2.30.39.10:FF:000021">
    <property type="entry name" value="Serpin family B member 9"/>
    <property type="match status" value="1"/>
</dbReference>
<dbReference type="InParanoid" id="A0A287BN92"/>
<accession>A0A287BN92</accession>
<evidence type="ECO:0000256" key="1">
    <source>
        <dbReference type="ARBA" id="ARBA00004496"/>
    </source>
</evidence>
<dbReference type="GO" id="GO:0071391">
    <property type="term" value="P:cellular response to estrogen stimulus"/>
    <property type="evidence" value="ECO:0007669"/>
    <property type="project" value="Ensembl"/>
</dbReference>
<keyword evidence="10" id="KW-1267">Proteomics identification</keyword>
<dbReference type="ExpressionAtlas" id="A0A287BN92">
    <property type="expression patterns" value="baseline and differential"/>
</dbReference>
<proteinExistence type="evidence at protein level"/>
<feature type="region of interest" description="Disordered" evidence="6">
    <location>
        <begin position="1"/>
        <end position="28"/>
    </location>
</feature>
<dbReference type="GO" id="GO:0005654">
    <property type="term" value="C:nucleoplasm"/>
    <property type="evidence" value="ECO:0007669"/>
    <property type="project" value="Ensembl"/>
</dbReference>
<dbReference type="Gene3D" id="2.30.39.10">
    <property type="entry name" value="Alpha-1-antitrypsin, domain 1"/>
    <property type="match status" value="1"/>
</dbReference>
<dbReference type="SMART" id="SM00093">
    <property type="entry name" value="SERPIN"/>
    <property type="match status" value="1"/>
</dbReference>
<keyword evidence="4" id="KW-0646">Protease inhibitor</keyword>
<dbReference type="Bgee" id="ENSSSCG00000031615">
    <property type="expression patterns" value="Expressed in endocardial endothelium and 41 other cell types or tissues"/>
</dbReference>
<dbReference type="GO" id="GO:0005829">
    <property type="term" value="C:cytosol"/>
    <property type="evidence" value="ECO:0007669"/>
    <property type="project" value="Ensembl"/>
</dbReference>
<evidence type="ECO:0000313" key="9">
    <source>
        <dbReference type="Proteomes" id="UP000008227"/>
    </source>
</evidence>
<feature type="domain" description="Serpin" evidence="7">
    <location>
        <begin position="133"/>
        <end position="495"/>
    </location>
</feature>
<dbReference type="GO" id="GO:0005737">
    <property type="term" value="C:cytoplasm"/>
    <property type="evidence" value="ECO:0000318"/>
    <property type="project" value="GO_Central"/>
</dbReference>
<dbReference type="Gene3D" id="3.30.497.10">
    <property type="entry name" value="Antithrombin, subunit I, domain 2"/>
    <property type="match status" value="1"/>
</dbReference>
<dbReference type="GO" id="GO:0002448">
    <property type="term" value="P:mast cell mediated immunity"/>
    <property type="evidence" value="ECO:0007669"/>
    <property type="project" value="Ensembl"/>
</dbReference>
<evidence type="ECO:0000256" key="5">
    <source>
        <dbReference type="ARBA" id="ARBA00022900"/>
    </source>
</evidence>
<keyword evidence="3" id="KW-0963">Cytoplasm</keyword>
<dbReference type="GO" id="GO:0006955">
    <property type="term" value="P:immune response"/>
    <property type="evidence" value="ECO:0007669"/>
    <property type="project" value="Ensembl"/>
</dbReference>
<evidence type="ECO:0000256" key="6">
    <source>
        <dbReference type="SAM" id="MobiDB-lite"/>
    </source>
</evidence>
<dbReference type="GO" id="GO:0042270">
    <property type="term" value="P:protection from natural killer cell mediated cytotoxicity"/>
    <property type="evidence" value="ECO:0007669"/>
    <property type="project" value="Ensembl"/>
</dbReference>
<keyword evidence="9" id="KW-1185">Reference proteome</keyword>
<dbReference type="PANTHER" id="PTHR11461:SF350">
    <property type="entry name" value="SERPIN B9"/>
    <property type="match status" value="1"/>
</dbReference>
<dbReference type="PANTHER" id="PTHR11461">
    <property type="entry name" value="SERINE PROTEASE INHIBITOR, SERPIN"/>
    <property type="match status" value="1"/>
</dbReference>
<reference evidence="9" key="1">
    <citation type="submission" date="2009-11" db="EMBL/GenBank/DDBJ databases">
        <authorList>
            <consortium name="Porcine genome sequencing project"/>
        </authorList>
    </citation>
    <scope>NUCLEOTIDE SEQUENCE [LARGE SCALE GENOMIC DNA]</scope>
    <source>
        <strain evidence="9">Duroc</strain>
    </source>
</reference>
<dbReference type="InterPro" id="IPR023796">
    <property type="entry name" value="Serpin_dom"/>
</dbReference>
<dbReference type="FunFam" id="2.10.310.10:FF:000001">
    <property type="entry name" value="Serpin family A member 1"/>
    <property type="match status" value="1"/>
</dbReference>
<dbReference type="InterPro" id="IPR036186">
    <property type="entry name" value="Serpin_sf"/>
</dbReference>
<protein>
    <submittedName>
        <fullName evidence="8">Serpin peptidase inhibitor, clade B (ovalbumin), member 9</fullName>
    </submittedName>
</protein>
<comment type="similarity">
    <text evidence="2">Belongs to the serpin family. Ov-serpin subfamily.</text>
</comment>
<dbReference type="AlphaFoldDB" id="A0A287BN92"/>
<dbReference type="InterPro" id="IPR042185">
    <property type="entry name" value="Serpin_sf_2"/>
</dbReference>
<keyword evidence="5" id="KW-0722">Serine protease inhibitor</keyword>
<dbReference type="FunCoup" id="A0A287BN92">
    <property type="interactions" value="31"/>
</dbReference>
<dbReference type="GO" id="GO:0043027">
    <property type="term" value="F:cysteine-type endopeptidase inhibitor activity involved in apoptotic process"/>
    <property type="evidence" value="ECO:0007669"/>
    <property type="project" value="Ensembl"/>
</dbReference>
<reference evidence="8" key="3">
    <citation type="submission" date="2025-08" db="UniProtKB">
        <authorList>
            <consortium name="Ensembl"/>
        </authorList>
    </citation>
    <scope>IDENTIFICATION</scope>
</reference>
<dbReference type="InterPro" id="IPR000240">
    <property type="entry name" value="Serpin_B9/Maspin"/>
</dbReference>
<dbReference type="FunFam" id="3.30.497.10:FF:000002">
    <property type="entry name" value="Serpin family B member 6"/>
    <property type="match status" value="1"/>
</dbReference>
<name>A0A287BN92_PIG</name>
<reference evidence="8" key="2">
    <citation type="journal article" date="2020" name="Gigascience">
        <title>An improved pig reference genome sequence to enable pig genetics and genomics research.</title>
        <authorList>
            <person name="Warr A."/>
            <person name="Affara N."/>
            <person name="Aken B."/>
            <person name="Beiki H."/>
            <person name="Bickhart D.M."/>
            <person name="Billis K."/>
            <person name="Chow W."/>
            <person name="Eory L."/>
            <person name="Finlayson H.A."/>
            <person name="Flicek P."/>
            <person name="Giron C.G."/>
            <person name="Griffin D.K."/>
            <person name="Hall R."/>
            <person name="Hannum G."/>
            <person name="Hourlier T."/>
            <person name="Howe K."/>
            <person name="Hume D.A."/>
            <person name="Izuogu O."/>
            <person name="Kim K."/>
            <person name="Koren S."/>
            <person name="Liu H."/>
            <person name="Manchanda N."/>
            <person name="Martin F.J."/>
            <person name="Nonneman D.J."/>
            <person name="O'Connor R.E."/>
            <person name="Phillippy A.M."/>
            <person name="Rohrer G.A."/>
            <person name="Rosen B.D."/>
            <person name="Rund L.A."/>
            <person name="Sargent C.A."/>
            <person name="Schook L.B."/>
            <person name="Schroeder S.G."/>
            <person name="Schwartz A.S."/>
            <person name="Skinner B.M."/>
            <person name="Talbot R."/>
            <person name="Tseng E."/>
            <person name="Tuggle C.K."/>
            <person name="Watson M."/>
            <person name="Smith T.P.L."/>
            <person name="Archibald A.L."/>
        </authorList>
    </citation>
    <scope>NUCLEOTIDE SEQUENCE [LARGE SCALE GENOMIC DNA]</scope>
    <source>
        <strain evidence="8">Duroc</strain>
    </source>
</reference>
<dbReference type="GO" id="GO:0043066">
    <property type="term" value="P:negative regulation of apoptotic process"/>
    <property type="evidence" value="ECO:0007669"/>
    <property type="project" value="Ensembl"/>
</dbReference>
<evidence type="ECO:0000256" key="3">
    <source>
        <dbReference type="ARBA" id="ARBA00022490"/>
    </source>
</evidence>
<dbReference type="SUPFAM" id="SSF56574">
    <property type="entry name" value="Serpins"/>
    <property type="match status" value="1"/>
</dbReference>
<feature type="region of interest" description="Disordered" evidence="6">
    <location>
        <begin position="48"/>
        <end position="98"/>
    </location>
</feature>
<dbReference type="GO" id="GO:0005615">
    <property type="term" value="C:extracellular space"/>
    <property type="evidence" value="ECO:0000318"/>
    <property type="project" value="GO_Central"/>
</dbReference>
<dbReference type="GO" id="GO:0005794">
    <property type="term" value="C:Golgi apparatus"/>
    <property type="evidence" value="ECO:0007669"/>
    <property type="project" value="Ensembl"/>
</dbReference>
<dbReference type="Ensembl" id="ENSSSCT00000062369.3">
    <property type="protein sequence ID" value="ENSSSCP00000057910.2"/>
    <property type="gene ID" value="ENSSSCG00000031615.3"/>
</dbReference>
<dbReference type="GO" id="GO:0002020">
    <property type="term" value="F:protease binding"/>
    <property type="evidence" value="ECO:0007669"/>
    <property type="project" value="Ensembl"/>
</dbReference>
<organism evidence="8 9">
    <name type="scientific">Sus scrofa</name>
    <name type="common">Pig</name>
    <dbReference type="NCBI Taxonomy" id="9823"/>
    <lineage>
        <taxon>Eukaryota</taxon>
        <taxon>Metazoa</taxon>
        <taxon>Chordata</taxon>
        <taxon>Craniata</taxon>
        <taxon>Vertebrata</taxon>
        <taxon>Euteleostomi</taxon>
        <taxon>Mammalia</taxon>
        <taxon>Eutheria</taxon>
        <taxon>Laurasiatheria</taxon>
        <taxon>Artiodactyla</taxon>
        <taxon>Suina</taxon>
        <taxon>Suidae</taxon>
        <taxon>Sus</taxon>
    </lineage>
</organism>
<evidence type="ECO:0000259" key="7">
    <source>
        <dbReference type="SMART" id="SM00093"/>
    </source>
</evidence>
<evidence type="ECO:0000256" key="4">
    <source>
        <dbReference type="ARBA" id="ARBA00022690"/>
    </source>
</evidence>
<dbReference type="Gene3D" id="2.10.310.10">
    <property type="entry name" value="Serpins superfamily"/>
    <property type="match status" value="1"/>
</dbReference>
<feature type="compositionally biased region" description="Basic and acidic residues" evidence="6">
    <location>
        <begin position="14"/>
        <end position="23"/>
    </location>
</feature>
<dbReference type="PROSITE" id="PS00284">
    <property type="entry name" value="SERPIN"/>
    <property type="match status" value="1"/>
</dbReference>
<dbReference type="Pfam" id="PF00079">
    <property type="entry name" value="Serpin"/>
    <property type="match status" value="1"/>
</dbReference>
<evidence type="ECO:0000313" key="8">
    <source>
        <dbReference type="Ensembl" id="ENSSSCP00000057910.2"/>
    </source>
</evidence>
<evidence type="ECO:0007829" key="10">
    <source>
        <dbReference type="PeptideAtlas" id="A0A287BN92"/>
    </source>
</evidence>
<dbReference type="Proteomes" id="UP000008227">
    <property type="component" value="Chromosome 7"/>
</dbReference>
<dbReference type="GeneTree" id="ENSGT00940000154931"/>
<gene>
    <name evidence="8" type="primary">SERPINB9</name>
</gene>
<dbReference type="InterPro" id="IPR042178">
    <property type="entry name" value="Serpin_sf_1"/>
</dbReference>
<reference evidence="8" key="4">
    <citation type="submission" date="2025-09" db="UniProtKB">
        <authorList>
            <consortium name="Ensembl"/>
        </authorList>
    </citation>
    <scope>IDENTIFICATION</scope>
</reference>
<evidence type="ECO:0000256" key="2">
    <source>
        <dbReference type="ARBA" id="ARBA00006426"/>
    </source>
</evidence>